<name>A0A397QAB7_9HYPH</name>
<sequence>MGRLTVTYGEPRRVITYPAAPENLSKLLGIDLAVAAALTPDALQEHQLAALMSGAGDFAGGPLVTAISNLSADIAAAADLAPDLLQSHSLVAALDAGAGAGVDLQQDHALASTLSASGTLAGDIDQVAAFDLSATMNATADLAGDITAQAAGNPMQFAVVNYSGSGAAQSITGVGFQPDFILFYKRDAVSEITYIADRVALGTGRLWTPSENDSLWLEFTIDDADAVTSFDADGFTLGSSDRVNTSGYFMAAVCFKMGDQFEVIDKANDGTSGQVVPHNLSTSPIWAVIKQDGERTGEWLYPWTEGGEAASSFGSAKGAETEALQARSASDVTLGNDALWNPSSGSAPLYLFGSENVSGSFHTGTYTGSGGSGNAITGLGFTPSLVLIRAVDGDGVFIIHENMFPDEAIRLDDPGRDASFTMDADGFTVDTGQANRSGDVYRYFAWA</sequence>
<dbReference type="InterPro" id="IPR055906">
    <property type="entry name" value="DUF7483"/>
</dbReference>
<dbReference type="EMBL" id="QXDF01000001">
    <property type="protein sequence ID" value="RIA56755.1"/>
    <property type="molecule type" value="Genomic_DNA"/>
</dbReference>
<dbReference type="Proteomes" id="UP000266273">
    <property type="component" value="Unassembled WGS sequence"/>
</dbReference>
<protein>
    <recommendedName>
        <fullName evidence="1">DUF7483 domain-containing protein</fullName>
    </recommendedName>
</protein>
<evidence type="ECO:0000313" key="3">
    <source>
        <dbReference type="Proteomes" id="UP000266273"/>
    </source>
</evidence>
<feature type="domain" description="DUF7483" evidence="1">
    <location>
        <begin position="157"/>
        <end position="447"/>
    </location>
</feature>
<evidence type="ECO:0000259" key="1">
    <source>
        <dbReference type="Pfam" id="PF24299"/>
    </source>
</evidence>
<organism evidence="2 3">
    <name type="scientific">Dichotomicrobium thermohalophilum</name>
    <dbReference type="NCBI Taxonomy" id="933063"/>
    <lineage>
        <taxon>Bacteria</taxon>
        <taxon>Pseudomonadati</taxon>
        <taxon>Pseudomonadota</taxon>
        <taxon>Alphaproteobacteria</taxon>
        <taxon>Hyphomicrobiales</taxon>
        <taxon>Hyphomicrobiaceae</taxon>
        <taxon>Dichotomicrobium</taxon>
    </lineage>
</organism>
<gene>
    <name evidence="2" type="ORF">BXY53_1865</name>
</gene>
<reference evidence="2 3" key="1">
    <citation type="submission" date="2018-08" db="EMBL/GenBank/DDBJ databases">
        <title>Genomic Encyclopedia of Archaeal and Bacterial Type Strains, Phase II (KMG-II): from individual species to whole genera.</title>
        <authorList>
            <person name="Goeker M."/>
        </authorList>
    </citation>
    <scope>NUCLEOTIDE SEQUENCE [LARGE SCALE GENOMIC DNA]</scope>
    <source>
        <strain evidence="2 3">DSM 5002</strain>
    </source>
</reference>
<keyword evidence="3" id="KW-1185">Reference proteome</keyword>
<proteinExistence type="predicted"/>
<accession>A0A397QAB7</accession>
<evidence type="ECO:0000313" key="2">
    <source>
        <dbReference type="EMBL" id="RIA56755.1"/>
    </source>
</evidence>
<dbReference type="OrthoDB" id="5449044at2"/>
<comment type="caution">
    <text evidence="2">The sequence shown here is derived from an EMBL/GenBank/DDBJ whole genome shotgun (WGS) entry which is preliminary data.</text>
</comment>
<dbReference type="RefSeq" id="WP_119061520.1">
    <property type="nucleotide sequence ID" value="NZ_QXDF01000001.1"/>
</dbReference>
<dbReference type="AlphaFoldDB" id="A0A397QAB7"/>
<dbReference type="Pfam" id="PF24299">
    <property type="entry name" value="DUF7483"/>
    <property type="match status" value="1"/>
</dbReference>